<protein>
    <submittedName>
        <fullName evidence="1">Uncharacterized protein</fullName>
    </submittedName>
</protein>
<evidence type="ECO:0000313" key="1">
    <source>
        <dbReference type="EMBL" id="TFK70666.1"/>
    </source>
</evidence>
<gene>
    <name evidence="1" type="ORF">BDN72DRAFT_958628</name>
</gene>
<dbReference type="Proteomes" id="UP000308600">
    <property type="component" value="Unassembled WGS sequence"/>
</dbReference>
<sequence>MVELPPEIIETFLEYLNGDTLERNTHLLRCCLVSKSWYSIAQPLLFSAVRMTRGHWESPKRSAKQMIQILCKTLEESSHTRRYIQTLSVEVKSTTSITPLLRLLKDLRCLRFAFSHTQAPSTLPPDLLLYIPDLFRSERFTSLSLTSVRDFPLSLFAQCLALQELALSRVTFSGLDDALPRMDAPRPQLRTFVLFNVSWDEVTIFSWLTASRSSFDLSKLTTFIAMDRSDSPGIYEKICEFVSFVSGSLENLSLDPPTDGQSSGMLRVDRLRNLRTISVWLLQDAEDSINLLPPILDILRKLPNPGILEMVELPSEFPPSRFLNELPLSAEIMHSQGWTEFDSLLSSSAFHNLRVVKITAYEVEDVPTGLEYIGLFTRALPGLFESDKLCVEATTVSDYVSRQEQIWFA</sequence>
<evidence type="ECO:0000313" key="2">
    <source>
        <dbReference type="Proteomes" id="UP000308600"/>
    </source>
</evidence>
<reference evidence="1 2" key="1">
    <citation type="journal article" date="2019" name="Nat. Ecol. Evol.">
        <title>Megaphylogeny resolves global patterns of mushroom evolution.</title>
        <authorList>
            <person name="Varga T."/>
            <person name="Krizsan K."/>
            <person name="Foldi C."/>
            <person name="Dima B."/>
            <person name="Sanchez-Garcia M."/>
            <person name="Sanchez-Ramirez S."/>
            <person name="Szollosi G.J."/>
            <person name="Szarkandi J.G."/>
            <person name="Papp V."/>
            <person name="Albert L."/>
            <person name="Andreopoulos W."/>
            <person name="Angelini C."/>
            <person name="Antonin V."/>
            <person name="Barry K.W."/>
            <person name="Bougher N.L."/>
            <person name="Buchanan P."/>
            <person name="Buyck B."/>
            <person name="Bense V."/>
            <person name="Catcheside P."/>
            <person name="Chovatia M."/>
            <person name="Cooper J."/>
            <person name="Damon W."/>
            <person name="Desjardin D."/>
            <person name="Finy P."/>
            <person name="Geml J."/>
            <person name="Haridas S."/>
            <person name="Hughes K."/>
            <person name="Justo A."/>
            <person name="Karasinski D."/>
            <person name="Kautmanova I."/>
            <person name="Kiss B."/>
            <person name="Kocsube S."/>
            <person name="Kotiranta H."/>
            <person name="LaButti K.M."/>
            <person name="Lechner B.E."/>
            <person name="Liimatainen K."/>
            <person name="Lipzen A."/>
            <person name="Lukacs Z."/>
            <person name="Mihaltcheva S."/>
            <person name="Morgado L.N."/>
            <person name="Niskanen T."/>
            <person name="Noordeloos M.E."/>
            <person name="Ohm R.A."/>
            <person name="Ortiz-Santana B."/>
            <person name="Ovrebo C."/>
            <person name="Racz N."/>
            <person name="Riley R."/>
            <person name="Savchenko A."/>
            <person name="Shiryaev A."/>
            <person name="Soop K."/>
            <person name="Spirin V."/>
            <person name="Szebenyi C."/>
            <person name="Tomsovsky M."/>
            <person name="Tulloss R.E."/>
            <person name="Uehling J."/>
            <person name="Grigoriev I.V."/>
            <person name="Vagvolgyi C."/>
            <person name="Papp T."/>
            <person name="Martin F.M."/>
            <person name="Miettinen O."/>
            <person name="Hibbett D.S."/>
            <person name="Nagy L.G."/>
        </authorList>
    </citation>
    <scope>NUCLEOTIDE SEQUENCE [LARGE SCALE GENOMIC DNA]</scope>
    <source>
        <strain evidence="1 2">NL-1719</strain>
    </source>
</reference>
<proteinExistence type="predicted"/>
<organism evidence="1 2">
    <name type="scientific">Pluteus cervinus</name>
    <dbReference type="NCBI Taxonomy" id="181527"/>
    <lineage>
        <taxon>Eukaryota</taxon>
        <taxon>Fungi</taxon>
        <taxon>Dikarya</taxon>
        <taxon>Basidiomycota</taxon>
        <taxon>Agaricomycotina</taxon>
        <taxon>Agaricomycetes</taxon>
        <taxon>Agaricomycetidae</taxon>
        <taxon>Agaricales</taxon>
        <taxon>Pluteineae</taxon>
        <taxon>Pluteaceae</taxon>
        <taxon>Pluteus</taxon>
    </lineage>
</organism>
<dbReference type="EMBL" id="ML208309">
    <property type="protein sequence ID" value="TFK70666.1"/>
    <property type="molecule type" value="Genomic_DNA"/>
</dbReference>
<accession>A0ACD3AZ74</accession>
<keyword evidence="2" id="KW-1185">Reference proteome</keyword>
<name>A0ACD3AZ74_9AGAR</name>